<proteinExistence type="predicted"/>
<evidence type="ECO:0000313" key="4">
    <source>
        <dbReference type="Proteomes" id="UP000535020"/>
    </source>
</evidence>
<sequence>MAKKINPAISCVFFFMMCCFGVAAQGQTKPATVKIGQQQWMAENLNVDTFRNGDPIPHAKTDEEWKKAYEEHKPAWCYYGNDPENELKYGKLYNWFAVSDPRGLAPKGYHVPSKADWETLVDFLGGQKMAGKKLKSTEGWPGAENGTNESGFDGRPGSMRYYSGYFDKNRCLGRWWTKTELESSYAWQYYLLKGDEVGWYSADYGKGAGMSVRCLAD</sequence>
<keyword evidence="1" id="KW-0732">Signal</keyword>
<accession>A0A7Y8Y0T3</accession>
<dbReference type="AlphaFoldDB" id="A0A7Y8Y0T3"/>
<evidence type="ECO:0000256" key="1">
    <source>
        <dbReference type="SAM" id="SignalP"/>
    </source>
</evidence>
<organism evidence="3 4">
    <name type="scientific">Flavobacterium agri</name>
    <dbReference type="NCBI Taxonomy" id="2743471"/>
    <lineage>
        <taxon>Bacteria</taxon>
        <taxon>Pseudomonadati</taxon>
        <taxon>Bacteroidota</taxon>
        <taxon>Flavobacteriia</taxon>
        <taxon>Flavobacteriales</taxon>
        <taxon>Flavobacteriaceae</taxon>
        <taxon>Flavobacterium</taxon>
    </lineage>
</organism>
<dbReference type="RefSeq" id="WP_176005320.1">
    <property type="nucleotide sequence ID" value="NZ_JABWMI010000006.1"/>
</dbReference>
<dbReference type="InterPro" id="IPR011871">
    <property type="entry name" value="Fib_succ_major"/>
</dbReference>
<feature type="chain" id="PRO_5031320884" evidence="1">
    <location>
        <begin position="25"/>
        <end position="217"/>
    </location>
</feature>
<feature type="signal peptide" evidence="1">
    <location>
        <begin position="1"/>
        <end position="24"/>
    </location>
</feature>
<name>A0A7Y8Y0T3_9FLAO</name>
<reference evidence="3 4" key="1">
    <citation type="submission" date="2020-07" db="EMBL/GenBank/DDBJ databases">
        <authorList>
            <person name="Sun Q."/>
        </authorList>
    </citation>
    <scope>NUCLEOTIDE SEQUENCE [LARGE SCALE GENOMIC DNA]</scope>
    <source>
        <strain evidence="3 4">MAH-1</strain>
    </source>
</reference>
<dbReference type="EMBL" id="JACBJI010000002">
    <property type="protein sequence ID" value="NYA70511.1"/>
    <property type="molecule type" value="Genomic_DNA"/>
</dbReference>
<evidence type="ECO:0000313" key="3">
    <source>
        <dbReference type="EMBL" id="NYA70511.1"/>
    </source>
</evidence>
<dbReference type="NCBIfam" id="TIGR02145">
    <property type="entry name" value="Fib_succ_major"/>
    <property type="match status" value="1"/>
</dbReference>
<evidence type="ECO:0000259" key="2">
    <source>
        <dbReference type="Pfam" id="PF09603"/>
    </source>
</evidence>
<keyword evidence="4" id="KW-1185">Reference proteome</keyword>
<dbReference type="Pfam" id="PF09603">
    <property type="entry name" value="Fib_succ_major"/>
    <property type="match status" value="1"/>
</dbReference>
<feature type="domain" description="Fibrobacter succinogenes major paralogous" evidence="2">
    <location>
        <begin position="33"/>
        <end position="215"/>
    </location>
</feature>
<gene>
    <name evidence="3" type="ORF">HZF10_06230</name>
</gene>
<comment type="caution">
    <text evidence="3">The sequence shown here is derived from an EMBL/GenBank/DDBJ whole genome shotgun (WGS) entry which is preliminary data.</text>
</comment>
<protein>
    <submittedName>
        <fullName evidence="3">Fibrobacter succinogenes major paralogous domain-containing protein</fullName>
    </submittedName>
</protein>
<dbReference type="Proteomes" id="UP000535020">
    <property type="component" value="Unassembled WGS sequence"/>
</dbReference>